<dbReference type="Proteomes" id="UP000294929">
    <property type="component" value="Unassembled WGS sequence"/>
</dbReference>
<dbReference type="AlphaFoldDB" id="A0A1A0N1C6"/>
<feature type="region of interest" description="Disordered" evidence="1">
    <location>
        <begin position="1"/>
        <end position="123"/>
    </location>
</feature>
<feature type="compositionally biased region" description="Low complexity" evidence="1">
    <location>
        <begin position="9"/>
        <end position="27"/>
    </location>
</feature>
<reference evidence="4 6" key="1">
    <citation type="submission" date="2016-06" db="EMBL/GenBank/DDBJ databases">
        <authorList>
            <person name="Kjaerup R.B."/>
            <person name="Dalgaard T.S."/>
            <person name="Juul-Madsen H.R."/>
        </authorList>
    </citation>
    <scope>NUCLEOTIDE SEQUENCE [LARGE SCALE GENOMIC DNA]</scope>
    <source>
        <strain evidence="4 6">1199456.5</strain>
    </source>
</reference>
<evidence type="ECO:0000313" key="6">
    <source>
        <dbReference type="Proteomes" id="UP000093962"/>
    </source>
</evidence>
<comment type="caution">
    <text evidence="4">The sequence shown here is derived from an EMBL/GenBank/DDBJ whole genome shotgun (WGS) entry which is preliminary data.</text>
</comment>
<keyword evidence="2" id="KW-1133">Transmembrane helix</keyword>
<evidence type="ECO:0000256" key="2">
    <source>
        <dbReference type="SAM" id="Phobius"/>
    </source>
</evidence>
<evidence type="ECO:0000313" key="7">
    <source>
        <dbReference type="Proteomes" id="UP000294929"/>
    </source>
</evidence>
<evidence type="ECO:0000256" key="1">
    <source>
        <dbReference type="SAM" id="MobiDB-lite"/>
    </source>
</evidence>
<feature type="domain" description="DUF4333" evidence="3">
    <location>
        <begin position="157"/>
        <end position="239"/>
    </location>
</feature>
<feature type="compositionally biased region" description="Low complexity" evidence="1">
    <location>
        <begin position="47"/>
        <end position="123"/>
    </location>
</feature>
<name>A0A1A0N1C6_MYCMU</name>
<proteinExistence type="predicted"/>
<sequence length="247" mass="26236">MSGPEGTDPSQQWQGQQPAWGQPASGAEQPTTAAPAWGQQPAYNPEQYQQQYPAVQPGAAQPGAQQVPGYPQQQYPGYPQQGYPQQGAYGQPQYGQPGQYGQPQYGQPGQYGQPQFGDGAAGQQFDQQFGAPAAKKASSKTLMIIGGVVAAVIVAVVGVLGFLWPGFFVTTKLDINAAQSGVQKILTDETNGYGAKNVKDVKCNNGSDPEVKSGQTFDCDVNIDGTKRTVKVTFKDDKGTYEVGRPK</sequence>
<accession>A0A1A0N1C6</accession>
<dbReference type="RefSeq" id="WP_064857660.1">
    <property type="nucleotide sequence ID" value="NZ_LZSF01000037.1"/>
</dbReference>
<dbReference type="EMBL" id="LZSF01000037">
    <property type="protein sequence ID" value="OBA91111.1"/>
    <property type="molecule type" value="Genomic_DNA"/>
</dbReference>
<evidence type="ECO:0000313" key="5">
    <source>
        <dbReference type="EMBL" id="TDK85964.1"/>
    </source>
</evidence>
<reference evidence="5 7" key="2">
    <citation type="submission" date="2019-01" db="EMBL/GenBank/DDBJ databases">
        <title>High-quality-draft genome sequences of five non-tuberculosis mycobacteriaceae isolated from a nosocomial environment.</title>
        <authorList>
            <person name="Tiago I."/>
            <person name="Alarico S."/>
            <person name="Pereira S.G."/>
            <person name="Coelho C."/>
            <person name="Maranha A."/>
            <person name="Empadinhas N."/>
        </authorList>
    </citation>
    <scope>NUCLEOTIDE SEQUENCE [LARGE SCALE GENOMIC DNA]</scope>
    <source>
        <strain evidence="5 7">24AIII</strain>
    </source>
</reference>
<dbReference type="Proteomes" id="UP000093962">
    <property type="component" value="Unassembled WGS sequence"/>
</dbReference>
<keyword evidence="2" id="KW-0472">Membrane</keyword>
<dbReference type="OrthoDB" id="3625154at2"/>
<protein>
    <submittedName>
        <fullName evidence="5">DUF4333 domain-containing protein</fullName>
    </submittedName>
</protein>
<dbReference type="InterPro" id="IPR025637">
    <property type="entry name" value="DUF4333"/>
</dbReference>
<feature type="transmembrane region" description="Helical" evidence="2">
    <location>
        <begin position="142"/>
        <end position="164"/>
    </location>
</feature>
<gene>
    <name evidence="4" type="ORF">A5642_11050</name>
    <name evidence="5" type="ORF">EUA03_20950</name>
</gene>
<dbReference type="Pfam" id="PF14230">
    <property type="entry name" value="DUF4333"/>
    <property type="match status" value="1"/>
</dbReference>
<evidence type="ECO:0000313" key="4">
    <source>
        <dbReference type="EMBL" id="OBA91111.1"/>
    </source>
</evidence>
<dbReference type="EMBL" id="SDLO01000021">
    <property type="protein sequence ID" value="TDK85964.1"/>
    <property type="molecule type" value="Genomic_DNA"/>
</dbReference>
<evidence type="ECO:0000259" key="3">
    <source>
        <dbReference type="Pfam" id="PF14230"/>
    </source>
</evidence>
<organism evidence="4 6">
    <name type="scientific">Mycolicibacterium mucogenicum</name>
    <name type="common">Mycobacterium mucogenicum</name>
    <dbReference type="NCBI Taxonomy" id="56689"/>
    <lineage>
        <taxon>Bacteria</taxon>
        <taxon>Bacillati</taxon>
        <taxon>Actinomycetota</taxon>
        <taxon>Actinomycetes</taxon>
        <taxon>Mycobacteriales</taxon>
        <taxon>Mycobacteriaceae</taxon>
        <taxon>Mycolicibacterium</taxon>
    </lineage>
</organism>
<keyword evidence="2" id="KW-0812">Transmembrane</keyword>